<sequence>MRGASSAQLTPDRHDRLRLCTVRVGRPTLSGAPVGPGPSMREELLAHYPAKFTWQQLETGEQPADEKRVQRKLPPIPADALPCFIVDAPPELICMND</sequence>
<gene>
    <name evidence="1" type="ORF">OBBRIDRAFT_838696</name>
</gene>
<name>A0A8E2APU4_9APHY</name>
<evidence type="ECO:0000313" key="2">
    <source>
        <dbReference type="Proteomes" id="UP000250043"/>
    </source>
</evidence>
<accession>A0A8E2APU4</accession>
<evidence type="ECO:0000313" key="1">
    <source>
        <dbReference type="EMBL" id="OCH85769.1"/>
    </source>
</evidence>
<dbReference type="OrthoDB" id="2792740at2759"/>
<reference evidence="1 2" key="1">
    <citation type="submission" date="2016-07" db="EMBL/GenBank/DDBJ databases">
        <title>Draft genome of the white-rot fungus Obba rivulosa 3A-2.</title>
        <authorList>
            <consortium name="DOE Joint Genome Institute"/>
            <person name="Miettinen O."/>
            <person name="Riley R."/>
            <person name="Acob R."/>
            <person name="Barry K."/>
            <person name="Cullen D."/>
            <person name="De Vries R."/>
            <person name="Hainaut M."/>
            <person name="Hatakka A."/>
            <person name="Henrissat B."/>
            <person name="Hilden K."/>
            <person name="Kuo R."/>
            <person name="Labutti K."/>
            <person name="Lipzen A."/>
            <person name="Makela M.R."/>
            <person name="Sandor L."/>
            <person name="Spatafora J.W."/>
            <person name="Grigoriev I.V."/>
            <person name="Hibbett D.S."/>
        </authorList>
    </citation>
    <scope>NUCLEOTIDE SEQUENCE [LARGE SCALE GENOMIC DNA]</scope>
    <source>
        <strain evidence="1 2">3A-2</strain>
    </source>
</reference>
<organism evidence="1 2">
    <name type="scientific">Obba rivulosa</name>
    <dbReference type="NCBI Taxonomy" id="1052685"/>
    <lineage>
        <taxon>Eukaryota</taxon>
        <taxon>Fungi</taxon>
        <taxon>Dikarya</taxon>
        <taxon>Basidiomycota</taxon>
        <taxon>Agaricomycotina</taxon>
        <taxon>Agaricomycetes</taxon>
        <taxon>Polyporales</taxon>
        <taxon>Gelatoporiaceae</taxon>
        <taxon>Obba</taxon>
    </lineage>
</organism>
<keyword evidence="2" id="KW-1185">Reference proteome</keyword>
<dbReference type="EMBL" id="KV722564">
    <property type="protein sequence ID" value="OCH85769.1"/>
    <property type="molecule type" value="Genomic_DNA"/>
</dbReference>
<dbReference type="Proteomes" id="UP000250043">
    <property type="component" value="Unassembled WGS sequence"/>
</dbReference>
<dbReference type="AlphaFoldDB" id="A0A8E2APU4"/>
<protein>
    <submittedName>
        <fullName evidence="1">Uncharacterized protein</fullName>
    </submittedName>
</protein>
<proteinExistence type="predicted"/>